<dbReference type="Proteomes" id="UP000000647">
    <property type="component" value="Chromosome"/>
</dbReference>
<dbReference type="PANTHER" id="PTHR47637:SF1">
    <property type="entry name" value="CHAPERONE SURA"/>
    <property type="match status" value="1"/>
</dbReference>
<evidence type="ECO:0000256" key="4">
    <source>
        <dbReference type="ARBA" id="ARBA00023110"/>
    </source>
</evidence>
<gene>
    <name evidence="7" type="primary">surA</name>
    <name evidence="9" type="ordered locus">Hhal_1021</name>
</gene>
<keyword evidence="1 7" id="KW-0732">Signal</keyword>
<comment type="function">
    <text evidence="7">Chaperone involved in the correct folding and assembly of outer membrane proteins. Recognizes specific patterns of aromatic residues and the orientation of their side chains, which are found more frequently in integral outer membrane proteins. May act in both early periplasmic and late outer membrane-associated steps of protein maturation.</text>
</comment>
<organism evidence="9 10">
    <name type="scientific">Halorhodospira halophila (strain DSM 244 / SL1)</name>
    <name type="common">Ectothiorhodospira halophila (strain DSM 244 / SL1)</name>
    <dbReference type="NCBI Taxonomy" id="349124"/>
    <lineage>
        <taxon>Bacteria</taxon>
        <taxon>Pseudomonadati</taxon>
        <taxon>Pseudomonadota</taxon>
        <taxon>Gammaproteobacteria</taxon>
        <taxon>Chromatiales</taxon>
        <taxon>Ectothiorhodospiraceae</taxon>
        <taxon>Halorhodospira</taxon>
    </lineage>
</organism>
<evidence type="ECO:0000256" key="1">
    <source>
        <dbReference type="ARBA" id="ARBA00022729"/>
    </source>
</evidence>
<dbReference type="PANTHER" id="PTHR47637">
    <property type="entry name" value="CHAPERONE SURA"/>
    <property type="match status" value="1"/>
</dbReference>
<feature type="domain" description="PpiC" evidence="8">
    <location>
        <begin position="280"/>
        <end position="379"/>
    </location>
</feature>
<dbReference type="Gene3D" id="1.10.4030.10">
    <property type="entry name" value="Porin chaperone SurA, peptide-binding domain"/>
    <property type="match status" value="1"/>
</dbReference>
<evidence type="ECO:0000256" key="3">
    <source>
        <dbReference type="ARBA" id="ARBA00022764"/>
    </source>
</evidence>
<feature type="chain" id="PRO_5009006594" description="Chaperone SurA" evidence="7">
    <location>
        <begin position="21"/>
        <end position="427"/>
    </location>
</feature>
<dbReference type="STRING" id="349124.Hhal_1021"/>
<dbReference type="Pfam" id="PF09312">
    <property type="entry name" value="SurA_N"/>
    <property type="match status" value="1"/>
</dbReference>
<dbReference type="InterPro" id="IPR000297">
    <property type="entry name" value="PPIase_PpiC"/>
</dbReference>
<dbReference type="PROSITE" id="PS50198">
    <property type="entry name" value="PPIC_PPIASE_2"/>
    <property type="match status" value="2"/>
</dbReference>
<dbReference type="InterPro" id="IPR015391">
    <property type="entry name" value="SurA_N"/>
</dbReference>
<keyword evidence="4 7" id="KW-0697">Rotamase</keyword>
<keyword evidence="10" id="KW-1185">Reference proteome</keyword>
<dbReference type="OrthoDB" id="14196at2"/>
<dbReference type="GO" id="GO:0030288">
    <property type="term" value="C:outer membrane-bounded periplasmic space"/>
    <property type="evidence" value="ECO:0007669"/>
    <property type="project" value="InterPro"/>
</dbReference>
<keyword evidence="6 7" id="KW-0413">Isomerase</keyword>
<dbReference type="PROSITE" id="PS01096">
    <property type="entry name" value="PPIC_PPIASE_1"/>
    <property type="match status" value="1"/>
</dbReference>
<reference evidence="10" key="1">
    <citation type="submission" date="2006-12" db="EMBL/GenBank/DDBJ databases">
        <title>Complete sequence of Halorhodospira halophila SL1.</title>
        <authorList>
            <consortium name="US DOE Joint Genome Institute"/>
            <person name="Copeland A."/>
            <person name="Lucas S."/>
            <person name="Lapidus A."/>
            <person name="Barry K."/>
            <person name="Detter J.C."/>
            <person name="Glavina del Rio T."/>
            <person name="Hammon N."/>
            <person name="Israni S."/>
            <person name="Dalin E."/>
            <person name="Tice H."/>
            <person name="Pitluck S."/>
            <person name="Saunders E."/>
            <person name="Brettin T."/>
            <person name="Bruce D."/>
            <person name="Han C."/>
            <person name="Tapia R."/>
            <person name="Schmutz J."/>
            <person name="Larimer F."/>
            <person name="Land M."/>
            <person name="Hauser L."/>
            <person name="Kyrpides N."/>
            <person name="Mikhailova N."/>
            <person name="Hoff W."/>
            <person name="Richardson P."/>
        </authorList>
    </citation>
    <scope>NUCLEOTIDE SEQUENCE [LARGE SCALE GENOMIC DNA]</scope>
    <source>
        <strain evidence="10">DSM 244 / SL1</strain>
    </source>
</reference>
<dbReference type="InterPro" id="IPR023058">
    <property type="entry name" value="PPIase_PpiC_CS"/>
</dbReference>
<keyword evidence="2 7" id="KW-0677">Repeat</keyword>
<dbReference type="Gene3D" id="3.10.50.40">
    <property type="match status" value="2"/>
</dbReference>
<evidence type="ECO:0000313" key="10">
    <source>
        <dbReference type="Proteomes" id="UP000000647"/>
    </source>
</evidence>
<dbReference type="AlphaFoldDB" id="A1WVT5"/>
<dbReference type="EMBL" id="CP000544">
    <property type="protein sequence ID" value="ABM61797.1"/>
    <property type="molecule type" value="Genomic_DNA"/>
</dbReference>
<dbReference type="EC" id="5.2.1.8" evidence="7"/>
<dbReference type="RefSeq" id="WP_011813820.1">
    <property type="nucleotide sequence ID" value="NC_008789.1"/>
</dbReference>
<dbReference type="InterPro" id="IPR023034">
    <property type="entry name" value="PPIase_SurA"/>
</dbReference>
<dbReference type="GO" id="GO:0050821">
    <property type="term" value="P:protein stabilization"/>
    <property type="evidence" value="ECO:0007669"/>
    <property type="project" value="InterPro"/>
</dbReference>
<dbReference type="SUPFAM" id="SSF109998">
    <property type="entry name" value="Triger factor/SurA peptide-binding domain-like"/>
    <property type="match status" value="1"/>
</dbReference>
<protein>
    <recommendedName>
        <fullName evidence="7">Chaperone SurA</fullName>
    </recommendedName>
    <alternativeName>
        <fullName evidence="7">Peptidyl-prolyl cis-trans isomerase SurA</fullName>
        <shortName evidence="7">PPIase SurA</shortName>
        <ecNumber evidence="7">5.2.1.8</ecNumber>
    </alternativeName>
    <alternativeName>
        <fullName evidence="7">Rotamase SurA</fullName>
    </alternativeName>
</protein>
<comment type="domain">
    <text evidence="7">The PPIase activity resides only in the second parvulin domain. The N-terminal region and the C-terminal tail are necessary and sufficient for the chaperone activity of SurA. The PPIase activity is dispensable for SurA to function as a chaperone. The N-terminal region and the C-terminal tail are also required for porin recognition.</text>
</comment>
<keyword evidence="5 7" id="KW-0143">Chaperone</keyword>
<proteinExistence type="inferred from homology"/>
<dbReference type="InterPro" id="IPR050280">
    <property type="entry name" value="OMP_Chaperone_SurA"/>
</dbReference>
<dbReference type="eggNOG" id="COG0760">
    <property type="taxonomic scope" value="Bacteria"/>
</dbReference>
<evidence type="ECO:0000259" key="8">
    <source>
        <dbReference type="PROSITE" id="PS50198"/>
    </source>
</evidence>
<keyword evidence="3 7" id="KW-0574">Periplasm</keyword>
<dbReference type="GO" id="GO:0006457">
    <property type="term" value="P:protein folding"/>
    <property type="evidence" value="ECO:0007669"/>
    <property type="project" value="UniProtKB-UniRule"/>
</dbReference>
<comment type="subcellular location">
    <subcellularLocation>
        <location evidence="7">Periplasm</location>
    </subcellularLocation>
    <text evidence="7">Is capable of associating with the outer membrane.</text>
</comment>
<evidence type="ECO:0000313" key="9">
    <source>
        <dbReference type="EMBL" id="ABM61797.1"/>
    </source>
</evidence>
<dbReference type="Pfam" id="PF00639">
    <property type="entry name" value="Rotamase"/>
    <property type="match status" value="2"/>
</dbReference>
<dbReference type="InterPro" id="IPR046357">
    <property type="entry name" value="PPIase_dom_sf"/>
</dbReference>
<accession>A1WVT5</accession>
<reference evidence="9 10" key="2">
    <citation type="journal article" date="2013" name="Stand. Genomic Sci.">
        <title>Complete genome sequence of Halorhodospira halophila SL1.</title>
        <authorList>
            <person name="Challacombe J.F."/>
            <person name="Majid S."/>
            <person name="Deole R."/>
            <person name="Brettin T.S."/>
            <person name="Bruce D."/>
            <person name="Delano S.F."/>
            <person name="Detter J.C."/>
            <person name="Gleasner C.D."/>
            <person name="Han C.S."/>
            <person name="Misra M."/>
            <person name="Reitenga K.G."/>
            <person name="Mikhailova N."/>
            <person name="Woyke T."/>
            <person name="Pitluck S."/>
            <person name="Nolan M."/>
            <person name="Land M.L."/>
            <person name="Saunders E."/>
            <person name="Tapia R."/>
            <person name="Lapidus A."/>
            <person name="Ivanova N."/>
            <person name="Hoff W.D."/>
        </authorList>
    </citation>
    <scope>NUCLEOTIDE SEQUENCE [LARGE SCALE GENOMIC DNA]</scope>
    <source>
        <strain evidence="10">DSM 244 / SL1</strain>
    </source>
</reference>
<evidence type="ECO:0000256" key="7">
    <source>
        <dbReference type="HAMAP-Rule" id="MF_01183"/>
    </source>
</evidence>
<dbReference type="GO" id="GO:0051082">
    <property type="term" value="F:unfolded protein binding"/>
    <property type="evidence" value="ECO:0007669"/>
    <property type="project" value="UniProtKB-UniRule"/>
</dbReference>
<comment type="catalytic activity">
    <reaction evidence="7">
        <text>[protein]-peptidylproline (omega=180) = [protein]-peptidylproline (omega=0)</text>
        <dbReference type="Rhea" id="RHEA:16237"/>
        <dbReference type="Rhea" id="RHEA-COMP:10747"/>
        <dbReference type="Rhea" id="RHEA-COMP:10748"/>
        <dbReference type="ChEBI" id="CHEBI:83833"/>
        <dbReference type="ChEBI" id="CHEBI:83834"/>
        <dbReference type="EC" id="5.2.1.8"/>
    </reaction>
</comment>
<dbReference type="InterPro" id="IPR027304">
    <property type="entry name" value="Trigger_fact/SurA_dom_sf"/>
</dbReference>
<evidence type="ECO:0000256" key="5">
    <source>
        <dbReference type="ARBA" id="ARBA00023186"/>
    </source>
</evidence>
<feature type="domain" description="PpiC" evidence="8">
    <location>
        <begin position="169"/>
        <end position="271"/>
    </location>
</feature>
<evidence type="ECO:0000256" key="2">
    <source>
        <dbReference type="ARBA" id="ARBA00022737"/>
    </source>
</evidence>
<dbReference type="HOGENOM" id="CLU_034646_11_0_6"/>
<evidence type="ECO:0000256" key="6">
    <source>
        <dbReference type="ARBA" id="ARBA00023235"/>
    </source>
</evidence>
<dbReference type="GO" id="GO:0003755">
    <property type="term" value="F:peptidyl-prolyl cis-trans isomerase activity"/>
    <property type="evidence" value="ECO:0007669"/>
    <property type="project" value="UniProtKB-UniRule"/>
</dbReference>
<feature type="signal peptide" evidence="7">
    <location>
        <begin position="1"/>
        <end position="20"/>
    </location>
</feature>
<dbReference type="KEGG" id="hha:Hhal_1021"/>
<name>A1WVT5_HALHL</name>
<dbReference type="HAMAP" id="MF_01183">
    <property type="entry name" value="Chaperone_SurA"/>
    <property type="match status" value="1"/>
</dbReference>
<sequence precursor="true">MKIRAFLCAATLLAGLPTLAASETLDRIVAVADQEVVLASELDQEIEQIRAQFFQRGQQPPPADQLREQVLERLVMQRLQMGHAQGAGIQVDDATLDAAMQRIAAQNNMTLAQLRDALAQEGMDMASFREDLREQITVERLQQAVVQQEVEVSPQEIEEAVEAAAAQDNMEYRVAHIRIGTPEGASSDDLRAAGERAGQIREQAVDGESDFATLAETFSDAATASEGGKIGWRLPGQLPSAFADVVDGLEPGEISEPVQAADGFHIVKLIDRRSEDAQIVEETRARHILLRPGDGVEEDDVRQRLDSFRERIDEGESFEFLARQYSEEPGAEASGGDIGWTRSGQLVASFQERMDELEVGEVSEPFRTEYGWHIVRVEDRRERDVTDDRRRERIAQQIHERKSQEALEQWLRQLREEAYVDYRLEGS</sequence>
<dbReference type="GO" id="GO:0042277">
    <property type="term" value="F:peptide binding"/>
    <property type="evidence" value="ECO:0007669"/>
    <property type="project" value="InterPro"/>
</dbReference>
<dbReference type="SUPFAM" id="SSF54534">
    <property type="entry name" value="FKBP-like"/>
    <property type="match status" value="2"/>
</dbReference>
<dbReference type="GO" id="GO:0043165">
    <property type="term" value="P:Gram-negative-bacterium-type cell outer membrane assembly"/>
    <property type="evidence" value="ECO:0007669"/>
    <property type="project" value="InterPro"/>
</dbReference>